<reference evidence="6 7" key="1">
    <citation type="submission" date="2019-06" db="EMBL/GenBank/DDBJ databases">
        <title>WGS assembly of Gossypium darwinii.</title>
        <authorList>
            <person name="Chen Z.J."/>
            <person name="Sreedasyam A."/>
            <person name="Ando A."/>
            <person name="Song Q."/>
            <person name="De L."/>
            <person name="Hulse-Kemp A."/>
            <person name="Ding M."/>
            <person name="Ye W."/>
            <person name="Kirkbride R."/>
            <person name="Jenkins J."/>
            <person name="Plott C."/>
            <person name="Lovell J."/>
            <person name="Lin Y.-M."/>
            <person name="Vaughn R."/>
            <person name="Liu B."/>
            <person name="Li W."/>
            <person name="Simpson S."/>
            <person name="Scheffler B."/>
            <person name="Saski C."/>
            <person name="Grover C."/>
            <person name="Hu G."/>
            <person name="Conover J."/>
            <person name="Carlson J."/>
            <person name="Shu S."/>
            <person name="Boston L."/>
            <person name="Williams M."/>
            <person name="Peterson D."/>
            <person name="Mcgee K."/>
            <person name="Jones D."/>
            <person name="Wendel J."/>
            <person name="Stelly D."/>
            <person name="Grimwood J."/>
            <person name="Schmutz J."/>
        </authorList>
    </citation>
    <scope>NUCLEOTIDE SEQUENCE [LARGE SCALE GENOMIC DNA]</scope>
    <source>
        <strain evidence="6">1808015.09</strain>
    </source>
</reference>
<proteinExistence type="predicted"/>
<dbReference type="CDD" id="cd00207">
    <property type="entry name" value="fer2"/>
    <property type="match status" value="1"/>
</dbReference>
<gene>
    <name evidence="6" type="ORF">ES288_A10G077300v1</name>
</gene>
<keyword evidence="7" id="KW-1185">Reference proteome</keyword>
<keyword evidence="2" id="KW-0479">Metal-binding</keyword>
<dbReference type="Proteomes" id="UP000323506">
    <property type="component" value="Chromosome A10"/>
</dbReference>
<sequence length="224" mass="25204">MQTYQINCYITHISNAYTNRRRTFLLSLQISAMGTLQLSIHGLATTSSVPRKFNFSSRSSTTHLRFSTPKIRAVSTVPDSESTAKDKEPDEPPAVDFAFVHSVLLPDGTPDVHFRRACGGQKLRDIMLDNNMELYGPYGRPLLNCAGGGTCGTCRVEVVEGKELLTPRTDKEKEHLKKKPKNWRLACQTIVGKPDSKGLLVIQQLPEWKAHEWSYEKFLPTEEP</sequence>
<keyword evidence="3" id="KW-0408">Iron</keyword>
<dbReference type="InterPro" id="IPR012675">
    <property type="entry name" value="Beta-grasp_dom_sf"/>
</dbReference>
<dbReference type="InterPro" id="IPR001041">
    <property type="entry name" value="2Fe-2S_ferredoxin-type"/>
</dbReference>
<keyword evidence="4" id="KW-0411">Iron-sulfur</keyword>
<dbReference type="Gene3D" id="3.10.20.30">
    <property type="match status" value="1"/>
</dbReference>
<evidence type="ECO:0000313" key="6">
    <source>
        <dbReference type="EMBL" id="TYG97932.1"/>
    </source>
</evidence>
<dbReference type="GO" id="GO:0009535">
    <property type="term" value="C:chloroplast thylakoid membrane"/>
    <property type="evidence" value="ECO:0007669"/>
    <property type="project" value="TreeGrafter"/>
</dbReference>
<feature type="domain" description="2Fe-2S ferredoxin-type" evidence="5">
    <location>
        <begin position="144"/>
        <end position="191"/>
    </location>
</feature>
<dbReference type="PANTHER" id="PTHR23426:SF27">
    <property type="entry name" value="PHOTOSYNTHETIC NDH SUBUNIT OF SUBCOMPLEX B 3, CHLOROPLASTIC"/>
    <property type="match status" value="1"/>
</dbReference>
<evidence type="ECO:0000259" key="5">
    <source>
        <dbReference type="Pfam" id="PF00111"/>
    </source>
</evidence>
<keyword evidence="1" id="KW-0001">2Fe-2S</keyword>
<dbReference type="GO" id="GO:0009055">
    <property type="term" value="F:electron transfer activity"/>
    <property type="evidence" value="ECO:0007669"/>
    <property type="project" value="TreeGrafter"/>
</dbReference>
<dbReference type="SUPFAM" id="SSF54292">
    <property type="entry name" value="2Fe-2S ferredoxin-like"/>
    <property type="match status" value="1"/>
</dbReference>
<dbReference type="Pfam" id="PF00111">
    <property type="entry name" value="Fer2"/>
    <property type="match status" value="1"/>
</dbReference>
<evidence type="ECO:0000256" key="2">
    <source>
        <dbReference type="ARBA" id="ARBA00022723"/>
    </source>
</evidence>
<accession>A0A5D2EYG8</accession>
<dbReference type="InterPro" id="IPR036010">
    <property type="entry name" value="2Fe-2S_ferredoxin-like_sf"/>
</dbReference>
<organism evidence="6 7">
    <name type="scientific">Gossypium darwinii</name>
    <name type="common">Darwin's cotton</name>
    <name type="synonym">Gossypium barbadense var. darwinii</name>
    <dbReference type="NCBI Taxonomy" id="34276"/>
    <lineage>
        <taxon>Eukaryota</taxon>
        <taxon>Viridiplantae</taxon>
        <taxon>Streptophyta</taxon>
        <taxon>Embryophyta</taxon>
        <taxon>Tracheophyta</taxon>
        <taxon>Spermatophyta</taxon>
        <taxon>Magnoliopsida</taxon>
        <taxon>eudicotyledons</taxon>
        <taxon>Gunneridae</taxon>
        <taxon>Pentapetalae</taxon>
        <taxon>rosids</taxon>
        <taxon>malvids</taxon>
        <taxon>Malvales</taxon>
        <taxon>Malvaceae</taxon>
        <taxon>Malvoideae</taxon>
        <taxon>Gossypium</taxon>
    </lineage>
</organism>
<evidence type="ECO:0000256" key="3">
    <source>
        <dbReference type="ARBA" id="ARBA00023004"/>
    </source>
</evidence>
<dbReference type="PANTHER" id="PTHR23426">
    <property type="entry name" value="FERREDOXIN/ADRENODOXIN"/>
    <property type="match status" value="1"/>
</dbReference>
<name>A0A5D2EYG8_GOSDA</name>
<protein>
    <recommendedName>
        <fullName evidence="5">2Fe-2S ferredoxin-type domain-containing protein</fullName>
    </recommendedName>
</protein>
<dbReference type="EMBL" id="CM017697">
    <property type="protein sequence ID" value="TYG97932.1"/>
    <property type="molecule type" value="Genomic_DNA"/>
</dbReference>
<evidence type="ECO:0000256" key="1">
    <source>
        <dbReference type="ARBA" id="ARBA00022714"/>
    </source>
</evidence>
<dbReference type="GO" id="GO:0046872">
    <property type="term" value="F:metal ion binding"/>
    <property type="evidence" value="ECO:0007669"/>
    <property type="project" value="UniProtKB-KW"/>
</dbReference>
<dbReference type="InterPro" id="IPR001055">
    <property type="entry name" value="Adrenodoxin-like"/>
</dbReference>
<evidence type="ECO:0000313" key="7">
    <source>
        <dbReference type="Proteomes" id="UP000323506"/>
    </source>
</evidence>
<dbReference type="GO" id="GO:0051537">
    <property type="term" value="F:2 iron, 2 sulfur cluster binding"/>
    <property type="evidence" value="ECO:0007669"/>
    <property type="project" value="UniProtKB-KW"/>
</dbReference>
<evidence type="ECO:0000256" key="4">
    <source>
        <dbReference type="ARBA" id="ARBA00023014"/>
    </source>
</evidence>
<dbReference type="AlphaFoldDB" id="A0A5D2EYG8"/>
<dbReference type="GO" id="GO:0140647">
    <property type="term" value="P:P450-containing electron transport chain"/>
    <property type="evidence" value="ECO:0007669"/>
    <property type="project" value="InterPro"/>
</dbReference>